<dbReference type="RefSeq" id="WP_303495229.1">
    <property type="nucleotide sequence ID" value="NZ_JAUOPJ010000036.1"/>
</dbReference>
<keyword evidence="1" id="KW-1133">Transmembrane helix</keyword>
<organism evidence="2 3">
    <name type="scientific">Celeribacter halophilus</name>
    <dbReference type="NCBI Taxonomy" id="576117"/>
    <lineage>
        <taxon>Bacteria</taxon>
        <taxon>Pseudomonadati</taxon>
        <taxon>Pseudomonadota</taxon>
        <taxon>Alphaproteobacteria</taxon>
        <taxon>Rhodobacterales</taxon>
        <taxon>Roseobacteraceae</taxon>
        <taxon>Celeribacter</taxon>
    </lineage>
</organism>
<evidence type="ECO:0000313" key="3">
    <source>
        <dbReference type="Proteomes" id="UP001169823"/>
    </source>
</evidence>
<dbReference type="Proteomes" id="UP001169823">
    <property type="component" value="Unassembled WGS sequence"/>
</dbReference>
<dbReference type="EMBL" id="JAUOPJ010000036">
    <property type="protein sequence ID" value="MDO6459052.1"/>
    <property type="molecule type" value="Genomic_DNA"/>
</dbReference>
<keyword evidence="1" id="KW-0812">Transmembrane</keyword>
<feature type="transmembrane region" description="Helical" evidence="1">
    <location>
        <begin position="42"/>
        <end position="62"/>
    </location>
</feature>
<protein>
    <submittedName>
        <fullName evidence="2">DUF6338 family protein</fullName>
    </submittedName>
</protein>
<dbReference type="AlphaFoldDB" id="A0AAW7Y1L7"/>
<dbReference type="InterPro" id="IPR045919">
    <property type="entry name" value="DUF6338"/>
</dbReference>
<keyword evidence="1" id="KW-0472">Membrane</keyword>
<gene>
    <name evidence="2" type="ORF">Q4494_18440</name>
</gene>
<feature type="transmembrane region" description="Helical" evidence="1">
    <location>
        <begin position="74"/>
        <end position="95"/>
    </location>
</feature>
<evidence type="ECO:0000256" key="1">
    <source>
        <dbReference type="SAM" id="Phobius"/>
    </source>
</evidence>
<accession>A0AAW7Y1L7</accession>
<feature type="transmembrane region" description="Helical" evidence="1">
    <location>
        <begin position="12"/>
        <end position="30"/>
    </location>
</feature>
<dbReference type="Pfam" id="PF19865">
    <property type="entry name" value="DUF6338"/>
    <property type="match status" value="1"/>
</dbReference>
<reference evidence="2" key="1">
    <citation type="submission" date="2023-07" db="EMBL/GenBank/DDBJ databases">
        <title>Genome content predicts the carbon catabolic preferences of heterotrophic bacteria.</title>
        <authorList>
            <person name="Gralka M."/>
        </authorList>
    </citation>
    <scope>NUCLEOTIDE SEQUENCE</scope>
    <source>
        <strain evidence="2">I2M02</strain>
    </source>
</reference>
<sequence>MPDFSNTTTIYMTFALVVPGLVITYFRAQFLTGRMQKHTDALLSYFALSAIYGAIALPIIGWLQMRTPDIPIPIWQWLCIVFLGPTILGVLLGYITRTEAIRSLMNYFGINPVHALPTAWDWKFGNMREKLVIVTLKDQTQFAGYCGRGSFMSSDPTERDLFIEKIYDWGDENQWIDNGDHGLWIASDEIRTIEFFPVENERTNND</sequence>
<evidence type="ECO:0000313" key="2">
    <source>
        <dbReference type="EMBL" id="MDO6459052.1"/>
    </source>
</evidence>
<name>A0AAW7Y1L7_9RHOB</name>
<comment type="caution">
    <text evidence="2">The sequence shown here is derived from an EMBL/GenBank/DDBJ whole genome shotgun (WGS) entry which is preliminary data.</text>
</comment>
<proteinExistence type="predicted"/>